<sequence length="213" mass="23723">MSEQPKKANPTSTCPKVLISYTSKSNEFITESIQGKIMERLGVHIIGGRFKLLPEECTYMVALRKALCYADCNPIEAYENGIEPVSLVKLYTMLTENSISLLRFSIFSSLLTAGYTVKPAKDSEILSSSSDVQAIKHDYDVWHFSIPWLRNDLSIPPPTYRLIVADFRYQNQIPPRHQLSNLSLSGEGTVVIACGAVGTYSFFSIHGIPVDLV</sequence>
<evidence type="ECO:0000313" key="2">
    <source>
        <dbReference type="WBParaSite" id="PS1159_v2.g16867.t2"/>
    </source>
</evidence>
<name>A0AC35FFS6_9BILA</name>
<evidence type="ECO:0000313" key="1">
    <source>
        <dbReference type="Proteomes" id="UP000887580"/>
    </source>
</evidence>
<dbReference type="Proteomes" id="UP000887580">
    <property type="component" value="Unplaced"/>
</dbReference>
<accession>A0AC35FFS6</accession>
<dbReference type="WBParaSite" id="PS1159_v2.g16867.t2">
    <property type="protein sequence ID" value="PS1159_v2.g16867.t2"/>
    <property type="gene ID" value="PS1159_v2.g16867"/>
</dbReference>
<protein>
    <submittedName>
        <fullName evidence="2">Uncharacterized protein</fullName>
    </submittedName>
</protein>
<proteinExistence type="predicted"/>
<reference evidence="2" key="1">
    <citation type="submission" date="2022-11" db="UniProtKB">
        <authorList>
            <consortium name="WormBaseParasite"/>
        </authorList>
    </citation>
    <scope>IDENTIFICATION</scope>
</reference>
<organism evidence="1 2">
    <name type="scientific">Panagrolaimus sp. PS1159</name>
    <dbReference type="NCBI Taxonomy" id="55785"/>
    <lineage>
        <taxon>Eukaryota</taxon>
        <taxon>Metazoa</taxon>
        <taxon>Ecdysozoa</taxon>
        <taxon>Nematoda</taxon>
        <taxon>Chromadorea</taxon>
        <taxon>Rhabditida</taxon>
        <taxon>Tylenchina</taxon>
        <taxon>Panagrolaimomorpha</taxon>
        <taxon>Panagrolaimoidea</taxon>
        <taxon>Panagrolaimidae</taxon>
        <taxon>Panagrolaimus</taxon>
    </lineage>
</organism>